<feature type="transmembrane region" description="Helical" evidence="8">
    <location>
        <begin position="21"/>
        <end position="40"/>
    </location>
</feature>
<evidence type="ECO:0000256" key="7">
    <source>
        <dbReference type="ARBA" id="ARBA00023136"/>
    </source>
</evidence>
<sequence length="558" mass="62537">MLNTLATSLQSSYKKLPDLNFRILSLGLLALIALFIAITFDQHGISNDEEVQHVYGRLLLQFYKSGFVDQDAFHYRNLYLYGGFFDLIAAALEHILPIWVWDMRHLLSALFGLAGIVASYKIARILGGERAGFITVVLLAITGAWSGAMFTHTKDIPFGTCMVWALYYTILIAQQLPKPKLSISIKLGIAIGCGLGMRIGGVFAVFYLLMMIGVAGWVSGSTIRERIYFWFSCIKPLIPAAIVAFVLMALFWPWGVMAPDHPLEAAKAFSHFAFNMLTVMDGEVMKIGQVPREYLPEYLFVRLPEMFLLGLVSAVVIFALRFSLVKTNRFDDKHPLFIGFISVFTAAGFPLAFILLDKPALYNGVRHFTFILPPLAIIAALGIHFAINALKSFPKLRLGFIAVCWLLVINTSCVLIQLHPYEYIYYNYFAGDLSDAEKEWEGDYWSSSLREASDMLEDKVTEMAKTDPSIDAHLKQKPYTVAVCAEALQGSAYLDHRFVVTSDWVKADFFISSTNMNCDKVLKGKIIGEVERMDAILAVVKDRRDLPAALRQPRPAPK</sequence>
<organism evidence="10 11">
    <name type="scientific">Methyloradius palustris</name>
    <dbReference type="NCBI Taxonomy" id="2778876"/>
    <lineage>
        <taxon>Bacteria</taxon>
        <taxon>Pseudomonadati</taxon>
        <taxon>Pseudomonadota</taxon>
        <taxon>Betaproteobacteria</taxon>
        <taxon>Nitrosomonadales</taxon>
        <taxon>Methylophilaceae</taxon>
        <taxon>Methyloradius</taxon>
    </lineage>
</organism>
<feature type="transmembrane region" description="Helical" evidence="8">
    <location>
        <begin position="189"/>
        <end position="215"/>
    </location>
</feature>
<dbReference type="AlphaFoldDB" id="A0A8D5K0X2"/>
<feature type="transmembrane region" description="Helical" evidence="8">
    <location>
        <begin position="368"/>
        <end position="387"/>
    </location>
</feature>
<feature type="transmembrane region" description="Helical" evidence="8">
    <location>
        <begin position="158"/>
        <end position="177"/>
    </location>
</feature>
<dbReference type="KEGG" id="mpau:ZMTM_14270"/>
<feature type="transmembrane region" description="Helical" evidence="8">
    <location>
        <begin position="336"/>
        <end position="356"/>
    </location>
</feature>
<dbReference type="InterPro" id="IPR050297">
    <property type="entry name" value="LipidA_mod_glycosyltrf_83"/>
</dbReference>
<evidence type="ECO:0000256" key="5">
    <source>
        <dbReference type="ARBA" id="ARBA00022692"/>
    </source>
</evidence>
<evidence type="ECO:0000256" key="6">
    <source>
        <dbReference type="ARBA" id="ARBA00022989"/>
    </source>
</evidence>
<feature type="transmembrane region" description="Helical" evidence="8">
    <location>
        <begin position="132"/>
        <end position="151"/>
    </location>
</feature>
<protein>
    <recommendedName>
        <fullName evidence="9">Glycosyltransferase RgtA/B/C/D-like domain-containing protein</fullName>
    </recommendedName>
</protein>
<gene>
    <name evidence="10" type="ORF">ZMTM_14270</name>
</gene>
<evidence type="ECO:0000313" key="11">
    <source>
        <dbReference type="Proteomes" id="UP000826722"/>
    </source>
</evidence>
<dbReference type="InterPro" id="IPR038731">
    <property type="entry name" value="RgtA/B/C-like"/>
</dbReference>
<dbReference type="PANTHER" id="PTHR33908">
    <property type="entry name" value="MANNOSYLTRANSFERASE YKCB-RELATED"/>
    <property type="match status" value="1"/>
</dbReference>
<dbReference type="GO" id="GO:0016763">
    <property type="term" value="F:pentosyltransferase activity"/>
    <property type="evidence" value="ECO:0007669"/>
    <property type="project" value="TreeGrafter"/>
</dbReference>
<keyword evidence="5 8" id="KW-0812">Transmembrane</keyword>
<dbReference type="Proteomes" id="UP000826722">
    <property type="component" value="Chromosome"/>
</dbReference>
<evidence type="ECO:0000256" key="8">
    <source>
        <dbReference type="SAM" id="Phobius"/>
    </source>
</evidence>
<evidence type="ECO:0000259" key="9">
    <source>
        <dbReference type="Pfam" id="PF13231"/>
    </source>
</evidence>
<dbReference type="GO" id="GO:0005886">
    <property type="term" value="C:plasma membrane"/>
    <property type="evidence" value="ECO:0007669"/>
    <property type="project" value="UniProtKB-SubCell"/>
</dbReference>
<feature type="domain" description="Glycosyltransferase RgtA/B/C/D-like" evidence="9">
    <location>
        <begin position="106"/>
        <end position="215"/>
    </location>
</feature>
<reference evidence="10" key="1">
    <citation type="journal article" date="2021" name="Arch. Microbiol.">
        <title>Methyloradius palustris gen. nov., sp. nov., a methanol-oxidizing bacterium isolated from snow.</title>
        <authorList>
            <person name="Miyadera T."/>
            <person name="Kojima H."/>
            <person name="Fukui M."/>
        </authorList>
    </citation>
    <scope>NUCLEOTIDE SEQUENCE</scope>
    <source>
        <strain evidence="10">Zm11</strain>
    </source>
</reference>
<comment type="subcellular location">
    <subcellularLocation>
        <location evidence="1">Cell membrane</location>
        <topology evidence="1">Multi-pass membrane protein</topology>
    </subcellularLocation>
</comment>
<evidence type="ECO:0000256" key="3">
    <source>
        <dbReference type="ARBA" id="ARBA00022676"/>
    </source>
</evidence>
<keyword evidence="3" id="KW-0328">Glycosyltransferase</keyword>
<dbReference type="RefSeq" id="WP_225906980.1">
    <property type="nucleotide sequence ID" value="NZ_AP024110.1"/>
</dbReference>
<keyword evidence="6 8" id="KW-1133">Transmembrane helix</keyword>
<evidence type="ECO:0000256" key="2">
    <source>
        <dbReference type="ARBA" id="ARBA00022475"/>
    </source>
</evidence>
<feature type="transmembrane region" description="Helical" evidence="8">
    <location>
        <begin position="306"/>
        <end position="324"/>
    </location>
</feature>
<accession>A0A8D5K0X2</accession>
<keyword evidence="7 8" id="KW-0472">Membrane</keyword>
<proteinExistence type="predicted"/>
<dbReference type="GO" id="GO:0009103">
    <property type="term" value="P:lipopolysaccharide biosynthetic process"/>
    <property type="evidence" value="ECO:0007669"/>
    <property type="project" value="UniProtKB-ARBA"/>
</dbReference>
<evidence type="ECO:0000256" key="1">
    <source>
        <dbReference type="ARBA" id="ARBA00004651"/>
    </source>
</evidence>
<dbReference type="EMBL" id="AP024110">
    <property type="protein sequence ID" value="BCM25168.1"/>
    <property type="molecule type" value="Genomic_DNA"/>
</dbReference>
<feature type="transmembrane region" description="Helical" evidence="8">
    <location>
        <begin position="78"/>
        <end position="99"/>
    </location>
</feature>
<dbReference type="Pfam" id="PF13231">
    <property type="entry name" value="PMT_2"/>
    <property type="match status" value="1"/>
</dbReference>
<evidence type="ECO:0000256" key="4">
    <source>
        <dbReference type="ARBA" id="ARBA00022679"/>
    </source>
</evidence>
<keyword evidence="2" id="KW-1003">Cell membrane</keyword>
<dbReference type="PANTHER" id="PTHR33908:SF11">
    <property type="entry name" value="MEMBRANE PROTEIN"/>
    <property type="match status" value="1"/>
</dbReference>
<evidence type="ECO:0000313" key="10">
    <source>
        <dbReference type="EMBL" id="BCM25168.1"/>
    </source>
</evidence>
<feature type="transmembrane region" description="Helical" evidence="8">
    <location>
        <begin position="399"/>
        <end position="418"/>
    </location>
</feature>
<feature type="transmembrane region" description="Helical" evidence="8">
    <location>
        <begin position="227"/>
        <end position="252"/>
    </location>
</feature>
<keyword evidence="4" id="KW-0808">Transferase</keyword>
<feature type="transmembrane region" description="Helical" evidence="8">
    <location>
        <begin position="106"/>
        <end position="126"/>
    </location>
</feature>
<name>A0A8D5K0X2_9PROT</name>
<keyword evidence="11" id="KW-1185">Reference proteome</keyword>